<keyword evidence="3" id="KW-1185">Reference proteome</keyword>
<dbReference type="EMBL" id="BMMU01000005">
    <property type="protein sequence ID" value="GGJ24855.1"/>
    <property type="molecule type" value="Genomic_DNA"/>
</dbReference>
<comment type="caution">
    <text evidence="2">The sequence shown here is derived from an EMBL/GenBank/DDBJ whole genome shotgun (WGS) entry which is preliminary data.</text>
</comment>
<accession>A0A917NSL4</accession>
<gene>
    <name evidence="2" type="ORF">GCM10012282_21810</name>
</gene>
<evidence type="ECO:0000256" key="1">
    <source>
        <dbReference type="SAM" id="MobiDB-lite"/>
    </source>
</evidence>
<organism evidence="2 3">
    <name type="scientific">Streptomyces lacrimifluminis</name>
    <dbReference type="NCBI Taxonomy" id="1500077"/>
    <lineage>
        <taxon>Bacteria</taxon>
        <taxon>Bacillati</taxon>
        <taxon>Actinomycetota</taxon>
        <taxon>Actinomycetes</taxon>
        <taxon>Kitasatosporales</taxon>
        <taxon>Streptomycetaceae</taxon>
        <taxon>Streptomyces</taxon>
    </lineage>
</organism>
<reference evidence="2" key="2">
    <citation type="submission" date="2020-09" db="EMBL/GenBank/DDBJ databases">
        <authorList>
            <person name="Sun Q."/>
            <person name="Zhou Y."/>
        </authorList>
    </citation>
    <scope>NUCLEOTIDE SEQUENCE</scope>
    <source>
        <strain evidence="2">CGMCC 4.7272</strain>
    </source>
</reference>
<dbReference type="Proteomes" id="UP000625682">
    <property type="component" value="Unassembled WGS sequence"/>
</dbReference>
<protein>
    <submittedName>
        <fullName evidence="2">Uncharacterized protein</fullName>
    </submittedName>
</protein>
<sequence>MPEWSGGRDGAARRGAPPKGRGAVSMCGSAAGRDQPPLAPSKRTAYDFAYNL</sequence>
<feature type="compositionally biased region" description="Low complexity" evidence="1">
    <location>
        <begin position="13"/>
        <end position="23"/>
    </location>
</feature>
<proteinExistence type="predicted"/>
<evidence type="ECO:0000313" key="3">
    <source>
        <dbReference type="Proteomes" id="UP000625682"/>
    </source>
</evidence>
<evidence type="ECO:0000313" key="2">
    <source>
        <dbReference type="EMBL" id="GGJ24855.1"/>
    </source>
</evidence>
<dbReference type="AlphaFoldDB" id="A0A917NSL4"/>
<name>A0A917NSL4_9ACTN</name>
<reference evidence="2" key="1">
    <citation type="journal article" date="2014" name="Int. J. Syst. Evol. Microbiol.">
        <title>Complete genome sequence of Corynebacterium casei LMG S-19264T (=DSM 44701T), isolated from a smear-ripened cheese.</title>
        <authorList>
            <consortium name="US DOE Joint Genome Institute (JGI-PGF)"/>
            <person name="Walter F."/>
            <person name="Albersmeier A."/>
            <person name="Kalinowski J."/>
            <person name="Ruckert C."/>
        </authorList>
    </citation>
    <scope>NUCLEOTIDE SEQUENCE</scope>
    <source>
        <strain evidence="2">CGMCC 4.7272</strain>
    </source>
</reference>
<feature type="region of interest" description="Disordered" evidence="1">
    <location>
        <begin position="1"/>
        <end position="43"/>
    </location>
</feature>